<evidence type="ECO:0000313" key="3">
    <source>
        <dbReference type="Proteomes" id="UP001162483"/>
    </source>
</evidence>
<reference evidence="2" key="1">
    <citation type="submission" date="2023-05" db="EMBL/GenBank/DDBJ databases">
        <authorList>
            <person name="Stuckert A."/>
        </authorList>
    </citation>
    <scope>NUCLEOTIDE SEQUENCE</scope>
</reference>
<accession>A0ABN9G2G1</accession>
<protein>
    <recommendedName>
        <fullName evidence="4">Secreted protein</fullName>
    </recommendedName>
</protein>
<name>A0ABN9G2G1_9NEOB</name>
<keyword evidence="3" id="KW-1185">Reference proteome</keyword>
<keyword evidence="1" id="KW-0732">Signal</keyword>
<organism evidence="2 3">
    <name type="scientific">Staurois parvus</name>
    <dbReference type="NCBI Taxonomy" id="386267"/>
    <lineage>
        <taxon>Eukaryota</taxon>
        <taxon>Metazoa</taxon>
        <taxon>Chordata</taxon>
        <taxon>Craniata</taxon>
        <taxon>Vertebrata</taxon>
        <taxon>Euteleostomi</taxon>
        <taxon>Amphibia</taxon>
        <taxon>Batrachia</taxon>
        <taxon>Anura</taxon>
        <taxon>Neobatrachia</taxon>
        <taxon>Ranoidea</taxon>
        <taxon>Ranidae</taxon>
        <taxon>Staurois</taxon>
    </lineage>
</organism>
<evidence type="ECO:0000256" key="1">
    <source>
        <dbReference type="SAM" id="SignalP"/>
    </source>
</evidence>
<proteinExistence type="predicted"/>
<dbReference type="EMBL" id="CATNWA010017787">
    <property type="protein sequence ID" value="CAI9603124.1"/>
    <property type="molecule type" value="Genomic_DNA"/>
</dbReference>
<evidence type="ECO:0000313" key="2">
    <source>
        <dbReference type="EMBL" id="CAI9603124.1"/>
    </source>
</evidence>
<sequence length="69" mass="7872">MLNLVCTARSFFFLLGECMKAAQGQSALSRQRSGVLLPPRAERKHLLQALASAWLNTDRKKRYLAVYIY</sequence>
<comment type="caution">
    <text evidence="2">The sequence shown here is derived from an EMBL/GenBank/DDBJ whole genome shotgun (WGS) entry which is preliminary data.</text>
</comment>
<gene>
    <name evidence="2" type="ORF">SPARVUS_LOCUS13258456</name>
</gene>
<evidence type="ECO:0008006" key="4">
    <source>
        <dbReference type="Google" id="ProtNLM"/>
    </source>
</evidence>
<dbReference type="Proteomes" id="UP001162483">
    <property type="component" value="Unassembled WGS sequence"/>
</dbReference>
<feature type="chain" id="PRO_5047238937" description="Secreted protein" evidence="1">
    <location>
        <begin position="25"/>
        <end position="69"/>
    </location>
</feature>
<feature type="signal peptide" evidence="1">
    <location>
        <begin position="1"/>
        <end position="24"/>
    </location>
</feature>